<name>A0A0K2TYY7_LEPSM</name>
<organism evidence="1">
    <name type="scientific">Lepeophtheirus salmonis</name>
    <name type="common">Salmon louse</name>
    <name type="synonym">Caligus salmonis</name>
    <dbReference type="NCBI Taxonomy" id="72036"/>
    <lineage>
        <taxon>Eukaryota</taxon>
        <taxon>Metazoa</taxon>
        <taxon>Ecdysozoa</taxon>
        <taxon>Arthropoda</taxon>
        <taxon>Crustacea</taxon>
        <taxon>Multicrustacea</taxon>
        <taxon>Hexanauplia</taxon>
        <taxon>Copepoda</taxon>
        <taxon>Siphonostomatoida</taxon>
        <taxon>Caligidae</taxon>
        <taxon>Lepeophtheirus</taxon>
    </lineage>
</organism>
<dbReference type="AlphaFoldDB" id="A0A0K2TYY7"/>
<accession>A0A0K2TYY7</accession>
<evidence type="ECO:0000313" key="1">
    <source>
        <dbReference type="EMBL" id="CDW30586.1"/>
    </source>
</evidence>
<sequence>MLLDIFLQLMKKTTRYQRKLYIKGKHMCQIPFFFYGNIQKVSLVVYILTIWKMALL</sequence>
<reference evidence="1" key="1">
    <citation type="submission" date="2014-05" db="EMBL/GenBank/DDBJ databases">
        <authorList>
            <person name="Chronopoulou M."/>
        </authorList>
    </citation>
    <scope>NUCLEOTIDE SEQUENCE</scope>
    <source>
        <tissue evidence="1">Whole organism</tissue>
    </source>
</reference>
<dbReference type="EMBL" id="HACA01013225">
    <property type="protein sequence ID" value="CDW30586.1"/>
    <property type="molecule type" value="Transcribed_RNA"/>
</dbReference>
<proteinExistence type="predicted"/>
<protein>
    <submittedName>
        <fullName evidence="1">Uncharacterized protein</fullName>
    </submittedName>
</protein>